<gene>
    <name evidence="4" type="ORF">FAZ21_03340</name>
</gene>
<sequence length="534" mass="59257">MPGRKKIMQITADEDWLIDDSKTLEQAALIDPWNVLIVDDEPDIHQVTRLALGSVQFLGRPLNLLSCYSGHEAVEFLASRDDVALILLDVVMESEEAGLRTARLVREQLGNHRVRIILRTGQPGAAPEREVIESYDINDYKAKTELTRDKLYTAVLGTLRSYRDIMLIEQQRQMLEANRRGLLKVVDASSTIFRLQSMQQFAQGVLEQLQALLFFEQEALYVVVNGAVSAVERDQGMTVLYATGGYADLRGKPLAEADLSRFGPAIDLAIRQGSSVFGHDHFVGFFHSPHGAANLLIIDGPVALSNADRELVELFCRNVAIAFDNLIQHEETDLTQRDIIHRLAEVVETHGQAPGQHKRRVTLLAGLLAEELGWKAHEIAQLQAAVPLYDIGKAAIADAVLRKPATLDEAERHIMETHAALGRDLMGKAGNRTLQLAARIAHQHHERWDGTGYPQGLAGEAIDPAARIVALLDVYDALGHARVHRPPWPREDVLEALRLGRASQFDPAVVDAFFKVLPRVEAIAAQWPDAAYLH</sequence>
<feature type="domain" description="Response regulatory" evidence="2">
    <location>
        <begin position="34"/>
        <end position="158"/>
    </location>
</feature>
<proteinExistence type="predicted"/>
<dbReference type="CDD" id="cd00077">
    <property type="entry name" value="HDc"/>
    <property type="match status" value="1"/>
</dbReference>
<feature type="modified residue" description="4-aspartylphosphate" evidence="1">
    <location>
        <position position="89"/>
    </location>
</feature>
<dbReference type="GO" id="GO:0008081">
    <property type="term" value="F:phosphoric diester hydrolase activity"/>
    <property type="evidence" value="ECO:0007669"/>
    <property type="project" value="UniProtKB-ARBA"/>
</dbReference>
<dbReference type="SUPFAM" id="SSF52172">
    <property type="entry name" value="CheY-like"/>
    <property type="match status" value="1"/>
</dbReference>
<dbReference type="OrthoDB" id="9787688at2"/>
<evidence type="ECO:0000313" key="5">
    <source>
        <dbReference type="Proteomes" id="UP000310016"/>
    </source>
</evidence>
<dbReference type="PANTHER" id="PTHR45228:SF9">
    <property type="entry name" value="3'3'-CGAMP-SPECIFIC PHOSPHODIESTERASE 2"/>
    <property type="match status" value="1"/>
</dbReference>
<dbReference type="Gene3D" id="3.40.50.2300">
    <property type="match status" value="1"/>
</dbReference>
<dbReference type="SUPFAM" id="SSF109604">
    <property type="entry name" value="HD-domain/PDEase-like"/>
    <property type="match status" value="1"/>
</dbReference>
<dbReference type="GO" id="GO:0000160">
    <property type="term" value="P:phosphorelay signal transduction system"/>
    <property type="evidence" value="ECO:0007669"/>
    <property type="project" value="InterPro"/>
</dbReference>
<dbReference type="Pfam" id="PF11849">
    <property type="entry name" value="DUF3369"/>
    <property type="match status" value="1"/>
</dbReference>
<dbReference type="Gene3D" id="1.10.3210.10">
    <property type="entry name" value="Hypothetical protein af1432"/>
    <property type="match status" value="1"/>
</dbReference>
<accession>A0A4U0Q821</accession>
<reference evidence="4 5" key="1">
    <citation type="submission" date="2019-04" db="EMBL/GenBank/DDBJ databases">
        <title>Chitiniphilus eburnea sp. nov., a novel chitinolytic bacterium isolated from aquaculture sludge.</title>
        <authorList>
            <person name="Sheng M."/>
        </authorList>
    </citation>
    <scope>NUCLEOTIDE SEQUENCE [LARGE SCALE GENOMIC DNA]</scope>
    <source>
        <strain evidence="4 5">HX-2-15</strain>
    </source>
</reference>
<keyword evidence="5" id="KW-1185">Reference proteome</keyword>
<dbReference type="PROSITE" id="PS50110">
    <property type="entry name" value="RESPONSE_REGULATORY"/>
    <property type="match status" value="1"/>
</dbReference>
<organism evidence="4 5">
    <name type="scientific">Chitiniphilus eburneus</name>
    <dbReference type="NCBI Taxonomy" id="2571148"/>
    <lineage>
        <taxon>Bacteria</taxon>
        <taxon>Pseudomonadati</taxon>
        <taxon>Pseudomonadota</taxon>
        <taxon>Betaproteobacteria</taxon>
        <taxon>Neisseriales</taxon>
        <taxon>Chitinibacteraceae</taxon>
        <taxon>Chitiniphilus</taxon>
    </lineage>
</organism>
<dbReference type="Pfam" id="PF13487">
    <property type="entry name" value="HD_5"/>
    <property type="match status" value="1"/>
</dbReference>
<dbReference type="SMART" id="SM00448">
    <property type="entry name" value="REC"/>
    <property type="match status" value="1"/>
</dbReference>
<dbReference type="InterPro" id="IPR021800">
    <property type="entry name" value="DUF3369"/>
</dbReference>
<keyword evidence="1" id="KW-0597">Phosphoprotein</keyword>
<dbReference type="InterPro" id="IPR003607">
    <property type="entry name" value="HD/PDEase_dom"/>
</dbReference>
<dbReference type="Proteomes" id="UP000310016">
    <property type="component" value="Unassembled WGS sequence"/>
</dbReference>
<dbReference type="PROSITE" id="PS51832">
    <property type="entry name" value="HD_GYP"/>
    <property type="match status" value="1"/>
</dbReference>
<dbReference type="PANTHER" id="PTHR45228">
    <property type="entry name" value="CYCLIC DI-GMP PHOSPHODIESTERASE TM_0186-RELATED"/>
    <property type="match status" value="1"/>
</dbReference>
<dbReference type="EMBL" id="SUMF01000002">
    <property type="protein sequence ID" value="TJZ77386.1"/>
    <property type="molecule type" value="Genomic_DNA"/>
</dbReference>
<name>A0A4U0Q821_9NEIS</name>
<evidence type="ECO:0000259" key="3">
    <source>
        <dbReference type="PROSITE" id="PS51832"/>
    </source>
</evidence>
<evidence type="ECO:0000313" key="4">
    <source>
        <dbReference type="EMBL" id="TJZ77386.1"/>
    </source>
</evidence>
<evidence type="ECO:0000259" key="2">
    <source>
        <dbReference type="PROSITE" id="PS50110"/>
    </source>
</evidence>
<dbReference type="InterPro" id="IPR011006">
    <property type="entry name" value="CheY-like_superfamily"/>
</dbReference>
<dbReference type="InterPro" id="IPR037522">
    <property type="entry name" value="HD_GYP_dom"/>
</dbReference>
<comment type="caution">
    <text evidence="4">The sequence shown here is derived from an EMBL/GenBank/DDBJ whole genome shotgun (WGS) entry which is preliminary data.</text>
</comment>
<dbReference type="InterPro" id="IPR052020">
    <property type="entry name" value="Cyclic_di-GMP/3'3'-cGAMP_PDE"/>
</dbReference>
<dbReference type="InterPro" id="IPR001789">
    <property type="entry name" value="Sig_transdc_resp-reg_receiver"/>
</dbReference>
<evidence type="ECO:0000256" key="1">
    <source>
        <dbReference type="PROSITE-ProRule" id="PRU00169"/>
    </source>
</evidence>
<dbReference type="Pfam" id="PF00072">
    <property type="entry name" value="Response_reg"/>
    <property type="match status" value="1"/>
</dbReference>
<dbReference type="AlphaFoldDB" id="A0A4U0Q821"/>
<feature type="domain" description="HD-GYP" evidence="3">
    <location>
        <begin position="332"/>
        <end position="529"/>
    </location>
</feature>
<protein>
    <submittedName>
        <fullName evidence="4">DUF3369 domain-containing protein</fullName>
    </submittedName>
</protein>